<evidence type="ECO:0000313" key="2">
    <source>
        <dbReference type="Proteomes" id="UP000800093"/>
    </source>
</evidence>
<protein>
    <submittedName>
        <fullName evidence="1">Uncharacterized protein</fullName>
    </submittedName>
</protein>
<keyword evidence="2" id="KW-1185">Reference proteome</keyword>
<name>A0A9P4N5S5_9PLEO</name>
<dbReference type="EMBL" id="ML986622">
    <property type="protein sequence ID" value="KAF2263729.1"/>
    <property type="molecule type" value="Genomic_DNA"/>
</dbReference>
<accession>A0A9P4N5S5</accession>
<proteinExistence type="predicted"/>
<comment type="caution">
    <text evidence="1">The sequence shown here is derived from an EMBL/GenBank/DDBJ whole genome shotgun (WGS) entry which is preliminary data.</text>
</comment>
<reference evidence="2" key="1">
    <citation type="journal article" date="2020" name="Stud. Mycol.">
        <title>101 Dothideomycetes genomes: A test case for predicting lifestyles and emergence of pathogens.</title>
        <authorList>
            <person name="Haridas S."/>
            <person name="Albert R."/>
            <person name="Binder M."/>
            <person name="Bloem J."/>
            <person name="LaButti K."/>
            <person name="Salamov A."/>
            <person name="Andreopoulos B."/>
            <person name="Baker S."/>
            <person name="Barry K."/>
            <person name="Bills G."/>
            <person name="Bluhm B."/>
            <person name="Cannon C."/>
            <person name="Castanera R."/>
            <person name="Culley D."/>
            <person name="Daum C."/>
            <person name="Ezra D."/>
            <person name="Gonzalez J."/>
            <person name="Henrissat B."/>
            <person name="Kuo A."/>
            <person name="Liang C."/>
            <person name="Lipzen A."/>
            <person name="Lutzoni F."/>
            <person name="Magnuson J."/>
            <person name="Mondo S."/>
            <person name="Nolan M."/>
            <person name="Ohm R."/>
            <person name="Pangilinan J."/>
            <person name="Park H.-J."/>
            <person name="Ramirez L."/>
            <person name="Alfaro M."/>
            <person name="Sun H."/>
            <person name="Tritt A."/>
            <person name="Yoshinaga Y."/>
            <person name="Zwiers L.-H."/>
            <person name="Turgeon B."/>
            <person name="Goodwin S."/>
            <person name="Spatafora J."/>
            <person name="Crous P."/>
            <person name="Grigoriev I."/>
        </authorList>
    </citation>
    <scope>NUCLEOTIDE SEQUENCE [LARGE SCALE GENOMIC DNA]</scope>
    <source>
        <strain evidence="2">CBS 304.66</strain>
    </source>
</reference>
<gene>
    <name evidence="1" type="ORF">CC78DRAFT_581109</name>
</gene>
<sequence>MNTTVDTTVDTTGNLSAMCTDFGSRWPDDFVRKADSWVHSRQRKAVEGKHRLSLGEWYRQGKLLVDKLVKYYPVDILLLFPAAAIIDPHLKVDEFEKALEDKYKTSLIKPVLLPRFSSVDDP</sequence>
<evidence type="ECO:0000313" key="1">
    <source>
        <dbReference type="EMBL" id="KAF2263729.1"/>
    </source>
</evidence>
<organism evidence="1 2">
    <name type="scientific">Lojkania enalia</name>
    <dbReference type="NCBI Taxonomy" id="147567"/>
    <lineage>
        <taxon>Eukaryota</taxon>
        <taxon>Fungi</taxon>
        <taxon>Dikarya</taxon>
        <taxon>Ascomycota</taxon>
        <taxon>Pezizomycotina</taxon>
        <taxon>Dothideomycetes</taxon>
        <taxon>Pleosporomycetidae</taxon>
        <taxon>Pleosporales</taxon>
        <taxon>Pleosporales incertae sedis</taxon>
        <taxon>Lojkania</taxon>
    </lineage>
</organism>
<dbReference type="AlphaFoldDB" id="A0A9P4N5S5"/>
<dbReference type="OrthoDB" id="1560166at2759"/>
<dbReference type="Proteomes" id="UP000800093">
    <property type="component" value="Unassembled WGS sequence"/>
</dbReference>